<dbReference type="Proteomes" id="UP000292445">
    <property type="component" value="Unassembled WGS sequence"/>
</dbReference>
<dbReference type="AlphaFoldDB" id="A0A4Q7NGX8"/>
<gene>
    <name evidence="1" type="ORF">EV675_0218</name>
</gene>
<sequence>MSRNKRPLTDDSGEVRELGAEDLKRFGSPHEVLPESLREKIGTRRRGPQKTPTKVPVTIRLSRDVVERFKASGTGWQTRVDTALKEWLETHEPA</sequence>
<evidence type="ECO:0000313" key="1">
    <source>
        <dbReference type="EMBL" id="RZS84214.1"/>
    </source>
</evidence>
<name>A0A4Q7NGX8_9BURK</name>
<comment type="caution">
    <text evidence="1">The sequence shown here is derived from an EMBL/GenBank/DDBJ whole genome shotgun (WGS) entry which is preliminary data.</text>
</comment>
<protein>
    <submittedName>
        <fullName evidence="1">Uncharacterized protein (DUF4415 family)</fullName>
    </submittedName>
</protein>
<reference evidence="1 2" key="1">
    <citation type="submission" date="2019-02" db="EMBL/GenBank/DDBJ databases">
        <title>Genomic Encyclopedia of Type Strains, Phase IV (KMG-IV): sequencing the most valuable type-strain genomes for metagenomic binning, comparative biology and taxonomic classification.</title>
        <authorList>
            <person name="Goeker M."/>
        </authorList>
    </citation>
    <scope>NUCLEOTIDE SEQUENCE [LARGE SCALE GENOMIC DNA]</scope>
    <source>
        <strain evidence="1 2">K24</strain>
    </source>
</reference>
<dbReference type="EMBL" id="SGXC01000001">
    <property type="protein sequence ID" value="RZS84214.1"/>
    <property type="molecule type" value="Genomic_DNA"/>
</dbReference>
<dbReference type="Pfam" id="PF14384">
    <property type="entry name" value="BrnA_antitoxin"/>
    <property type="match status" value="1"/>
</dbReference>
<dbReference type="InterPro" id="IPR025528">
    <property type="entry name" value="BrnA_antitoxin"/>
</dbReference>
<accession>A0A4Q7NGX8</accession>
<keyword evidence="2" id="KW-1185">Reference proteome</keyword>
<dbReference type="OrthoDB" id="9796641at2"/>
<proteinExistence type="predicted"/>
<organism evidence="1 2">
    <name type="scientific">Pigmentiphaga kullae</name>
    <dbReference type="NCBI Taxonomy" id="151784"/>
    <lineage>
        <taxon>Bacteria</taxon>
        <taxon>Pseudomonadati</taxon>
        <taxon>Pseudomonadota</taxon>
        <taxon>Betaproteobacteria</taxon>
        <taxon>Burkholderiales</taxon>
        <taxon>Alcaligenaceae</taxon>
        <taxon>Pigmentiphaga</taxon>
    </lineage>
</organism>
<evidence type="ECO:0000313" key="2">
    <source>
        <dbReference type="Proteomes" id="UP000292445"/>
    </source>
</evidence>